<keyword evidence="2" id="KW-1133">Transmembrane helix</keyword>
<dbReference type="AlphaFoldDB" id="A0AAD6X2F8"/>
<sequence>MSPREQTLADFEYNLPNVIIAFAIADILFISLILGLCLWAAWDPVSRRHLNRVSFRLFIYALIVNLGYSGCLICAVKLGPGSACSGTAWFANACILFAAIMFFSMALNLQLVLVHGMNGQRMEKYYVSAAAIMALACTIPPYAASAFGYDDGCWYDSPEPVVRLRWWVASLGLWLFLLSTGEVISFVMIVGSMIMRHRAVSAISTECSASSFSKAPTLLKPPIVVYRNIILRIGESRYYKRLYPLVSCFFVVTAGALDLHDILNPAHTVENRRLNIVDLLLYALRPMAYCLLAATDPSFLRALRALRGSEPKASTTPVQEIAQGRPPTTAGGGHYLYGGHRPPRRLHCLSPPPSSPPPPSPAPLPSNRLLHHITHQQHVPHVTPPLPHITPTPPPAVPTPDPDLIN</sequence>
<gene>
    <name evidence="3" type="ORF">C8F04DRAFT_1354688</name>
</gene>
<evidence type="ECO:0000256" key="1">
    <source>
        <dbReference type="SAM" id="MobiDB-lite"/>
    </source>
</evidence>
<feature type="transmembrane region" description="Helical" evidence="2">
    <location>
        <begin position="54"/>
        <end position="78"/>
    </location>
</feature>
<feature type="transmembrane region" description="Helical" evidence="2">
    <location>
        <begin position="20"/>
        <end position="42"/>
    </location>
</feature>
<dbReference type="EMBL" id="JARJCM010000066">
    <property type="protein sequence ID" value="KAJ7033230.1"/>
    <property type="molecule type" value="Genomic_DNA"/>
</dbReference>
<reference evidence="3" key="1">
    <citation type="submission" date="2023-03" db="EMBL/GenBank/DDBJ databases">
        <title>Massive genome expansion in bonnet fungi (Mycena s.s.) driven by repeated elements and novel gene families across ecological guilds.</title>
        <authorList>
            <consortium name="Lawrence Berkeley National Laboratory"/>
            <person name="Harder C.B."/>
            <person name="Miyauchi S."/>
            <person name="Viragh M."/>
            <person name="Kuo A."/>
            <person name="Thoen E."/>
            <person name="Andreopoulos B."/>
            <person name="Lu D."/>
            <person name="Skrede I."/>
            <person name="Drula E."/>
            <person name="Henrissat B."/>
            <person name="Morin E."/>
            <person name="Kohler A."/>
            <person name="Barry K."/>
            <person name="LaButti K."/>
            <person name="Morin E."/>
            <person name="Salamov A."/>
            <person name="Lipzen A."/>
            <person name="Mereny Z."/>
            <person name="Hegedus B."/>
            <person name="Baldrian P."/>
            <person name="Stursova M."/>
            <person name="Weitz H."/>
            <person name="Taylor A."/>
            <person name="Grigoriev I.V."/>
            <person name="Nagy L.G."/>
            <person name="Martin F."/>
            <person name="Kauserud H."/>
        </authorList>
    </citation>
    <scope>NUCLEOTIDE SEQUENCE</scope>
    <source>
        <strain evidence="3">CBHHK200</strain>
    </source>
</reference>
<comment type="caution">
    <text evidence="3">The sequence shown here is derived from an EMBL/GenBank/DDBJ whole genome shotgun (WGS) entry which is preliminary data.</text>
</comment>
<organism evidence="3 4">
    <name type="scientific">Mycena alexandri</name>
    <dbReference type="NCBI Taxonomy" id="1745969"/>
    <lineage>
        <taxon>Eukaryota</taxon>
        <taxon>Fungi</taxon>
        <taxon>Dikarya</taxon>
        <taxon>Basidiomycota</taxon>
        <taxon>Agaricomycotina</taxon>
        <taxon>Agaricomycetes</taxon>
        <taxon>Agaricomycetidae</taxon>
        <taxon>Agaricales</taxon>
        <taxon>Marasmiineae</taxon>
        <taxon>Mycenaceae</taxon>
        <taxon>Mycena</taxon>
    </lineage>
</organism>
<evidence type="ECO:0000256" key="2">
    <source>
        <dbReference type="SAM" id="Phobius"/>
    </source>
</evidence>
<feature type="transmembrane region" description="Helical" evidence="2">
    <location>
        <begin position="164"/>
        <end position="190"/>
    </location>
</feature>
<evidence type="ECO:0000313" key="3">
    <source>
        <dbReference type="EMBL" id="KAJ7033230.1"/>
    </source>
</evidence>
<proteinExistence type="predicted"/>
<evidence type="ECO:0000313" key="4">
    <source>
        <dbReference type="Proteomes" id="UP001218188"/>
    </source>
</evidence>
<feature type="region of interest" description="Disordered" evidence="1">
    <location>
        <begin position="309"/>
        <end position="367"/>
    </location>
</feature>
<feature type="compositionally biased region" description="Pro residues" evidence="1">
    <location>
        <begin position="350"/>
        <end position="364"/>
    </location>
</feature>
<feature type="transmembrane region" description="Helical" evidence="2">
    <location>
        <begin position="125"/>
        <end position="144"/>
    </location>
</feature>
<dbReference type="Proteomes" id="UP001218188">
    <property type="component" value="Unassembled WGS sequence"/>
</dbReference>
<keyword evidence="4" id="KW-1185">Reference proteome</keyword>
<name>A0AAD6X2F8_9AGAR</name>
<feature type="region of interest" description="Disordered" evidence="1">
    <location>
        <begin position="380"/>
        <end position="406"/>
    </location>
</feature>
<keyword evidence="2" id="KW-0812">Transmembrane</keyword>
<protein>
    <submittedName>
        <fullName evidence="3">Uncharacterized protein</fullName>
    </submittedName>
</protein>
<feature type="transmembrane region" description="Helical" evidence="2">
    <location>
        <begin position="90"/>
        <end position="113"/>
    </location>
</feature>
<accession>A0AAD6X2F8</accession>
<keyword evidence="2" id="KW-0472">Membrane</keyword>
<feature type="compositionally biased region" description="Pro residues" evidence="1">
    <location>
        <begin position="382"/>
        <end position="406"/>
    </location>
</feature>